<dbReference type="OrthoDB" id="20835at2759"/>
<accession>A0A1Y1WAF2</accession>
<dbReference type="GeneID" id="63804201"/>
<dbReference type="InterPro" id="IPR013885">
    <property type="entry name" value="DUF1764_euk"/>
</dbReference>
<evidence type="ECO:0000313" key="2">
    <source>
        <dbReference type="EMBL" id="ORX70355.1"/>
    </source>
</evidence>
<gene>
    <name evidence="2" type="ORF">DL89DRAFT_267576</name>
</gene>
<keyword evidence="3" id="KW-1185">Reference proteome</keyword>
<organism evidence="2 3">
    <name type="scientific">Linderina pennispora</name>
    <dbReference type="NCBI Taxonomy" id="61395"/>
    <lineage>
        <taxon>Eukaryota</taxon>
        <taxon>Fungi</taxon>
        <taxon>Fungi incertae sedis</taxon>
        <taxon>Zoopagomycota</taxon>
        <taxon>Kickxellomycotina</taxon>
        <taxon>Kickxellomycetes</taxon>
        <taxon>Kickxellales</taxon>
        <taxon>Kickxellaceae</taxon>
        <taxon>Linderina</taxon>
    </lineage>
</organism>
<evidence type="ECO:0000256" key="1">
    <source>
        <dbReference type="SAM" id="MobiDB-lite"/>
    </source>
</evidence>
<dbReference type="PANTHER" id="PTHR34066">
    <property type="entry name" value="GROWTH FACTOR 2"/>
    <property type="match status" value="1"/>
</dbReference>
<reference evidence="2 3" key="1">
    <citation type="submission" date="2016-07" db="EMBL/GenBank/DDBJ databases">
        <title>Pervasive Adenine N6-methylation of Active Genes in Fungi.</title>
        <authorList>
            <consortium name="DOE Joint Genome Institute"/>
            <person name="Mondo S.J."/>
            <person name="Dannebaum R.O."/>
            <person name="Kuo R.C."/>
            <person name="Labutti K."/>
            <person name="Haridas S."/>
            <person name="Kuo A."/>
            <person name="Salamov A."/>
            <person name="Ahrendt S.R."/>
            <person name="Lipzen A."/>
            <person name="Sullivan W."/>
            <person name="Andreopoulos W.B."/>
            <person name="Clum A."/>
            <person name="Lindquist E."/>
            <person name="Daum C."/>
            <person name="Ramamoorthy G.K."/>
            <person name="Gryganskyi A."/>
            <person name="Culley D."/>
            <person name="Magnuson J.K."/>
            <person name="James T.Y."/>
            <person name="O'Malley M.A."/>
            <person name="Stajich J.E."/>
            <person name="Spatafora J.W."/>
            <person name="Visel A."/>
            <person name="Grigoriev I.V."/>
        </authorList>
    </citation>
    <scope>NUCLEOTIDE SEQUENCE [LARGE SCALE GENOMIC DNA]</scope>
    <source>
        <strain evidence="2 3">ATCC 12442</strain>
    </source>
</reference>
<dbReference type="AlphaFoldDB" id="A0A1Y1WAF2"/>
<name>A0A1Y1WAF2_9FUNG</name>
<sequence length="147" mass="15548">MVKREAGGKVTKPSKKTPVKAAVKAVAAKTKVQAAKAKAADDIDDIFSSKPAVAEAATVPAKPTEPTLAPVVKDKKKKAVQVVDASATAKPIVPHQKKPADDLFGDSRGANSKYTDDGMRVFYMDDLHIGEGEGDTDLCPFECDCCF</sequence>
<protein>
    <submittedName>
        <fullName evidence="2">DUF1764-domain-containing protein</fullName>
    </submittedName>
</protein>
<proteinExistence type="predicted"/>
<evidence type="ECO:0000313" key="3">
    <source>
        <dbReference type="Proteomes" id="UP000193922"/>
    </source>
</evidence>
<dbReference type="RefSeq" id="XP_040743993.1">
    <property type="nucleotide sequence ID" value="XM_040887553.1"/>
</dbReference>
<feature type="region of interest" description="Disordered" evidence="1">
    <location>
        <begin position="90"/>
        <end position="110"/>
    </location>
</feature>
<dbReference type="PANTHER" id="PTHR34066:SF1">
    <property type="entry name" value="DUF1764 FAMILY PROTEIN"/>
    <property type="match status" value="1"/>
</dbReference>
<comment type="caution">
    <text evidence="2">The sequence shown here is derived from an EMBL/GenBank/DDBJ whole genome shotgun (WGS) entry which is preliminary data.</text>
</comment>
<dbReference type="EMBL" id="MCFD01000006">
    <property type="protein sequence ID" value="ORX70355.1"/>
    <property type="molecule type" value="Genomic_DNA"/>
</dbReference>
<dbReference type="Pfam" id="PF08576">
    <property type="entry name" value="DUF1764"/>
    <property type="match status" value="1"/>
</dbReference>
<dbReference type="Proteomes" id="UP000193922">
    <property type="component" value="Unassembled WGS sequence"/>
</dbReference>